<evidence type="ECO:0000313" key="1">
    <source>
        <dbReference type="EMBL" id="PKU73407.1"/>
    </source>
</evidence>
<keyword evidence="1" id="KW-0808">Transferase</keyword>
<dbReference type="GO" id="GO:0016301">
    <property type="term" value="F:kinase activity"/>
    <property type="evidence" value="ECO:0007669"/>
    <property type="project" value="UniProtKB-KW"/>
</dbReference>
<keyword evidence="2" id="KW-1185">Reference proteome</keyword>
<keyword evidence="1" id="KW-0418">Kinase</keyword>
<accession>A0A2I0WCM2</accession>
<dbReference type="Proteomes" id="UP000233837">
    <property type="component" value="Unassembled WGS sequence"/>
</dbReference>
<organism evidence="1 2">
    <name type="scientific">Dendrobium catenatum</name>
    <dbReference type="NCBI Taxonomy" id="906689"/>
    <lineage>
        <taxon>Eukaryota</taxon>
        <taxon>Viridiplantae</taxon>
        <taxon>Streptophyta</taxon>
        <taxon>Embryophyta</taxon>
        <taxon>Tracheophyta</taxon>
        <taxon>Spermatophyta</taxon>
        <taxon>Magnoliopsida</taxon>
        <taxon>Liliopsida</taxon>
        <taxon>Asparagales</taxon>
        <taxon>Orchidaceae</taxon>
        <taxon>Epidendroideae</taxon>
        <taxon>Malaxideae</taxon>
        <taxon>Dendrobiinae</taxon>
        <taxon>Dendrobium</taxon>
    </lineage>
</organism>
<gene>
    <name evidence="1" type="primary">AFC3</name>
    <name evidence="1" type="ORF">MA16_Dca019983</name>
</gene>
<dbReference type="AlphaFoldDB" id="A0A2I0WCM2"/>
<dbReference type="EMBL" id="KZ502746">
    <property type="protein sequence ID" value="PKU73407.1"/>
    <property type="molecule type" value="Genomic_DNA"/>
</dbReference>
<name>A0A2I0WCM2_9ASPA</name>
<dbReference type="STRING" id="906689.A0A2I0WCM2"/>
<sequence>MPRPVFLSVKYSSSASKYFKRGAHLNWPEGALSRESIRAVRKLDRLKAMFFSMPIQQQLVNNWRSAGKSRLREYVVEKTIVVRSFSFPPLERVHCGDDDGYAQLQFAK</sequence>
<proteinExistence type="predicted"/>
<protein>
    <submittedName>
        <fullName evidence="1">Serine/threonine-protein kinase AFC3</fullName>
    </submittedName>
</protein>
<evidence type="ECO:0000313" key="2">
    <source>
        <dbReference type="Proteomes" id="UP000233837"/>
    </source>
</evidence>
<reference evidence="1 2" key="1">
    <citation type="journal article" date="2016" name="Sci. Rep.">
        <title>The Dendrobium catenatum Lindl. genome sequence provides insights into polysaccharide synthase, floral development and adaptive evolution.</title>
        <authorList>
            <person name="Zhang G.Q."/>
            <person name="Xu Q."/>
            <person name="Bian C."/>
            <person name="Tsai W.C."/>
            <person name="Yeh C.M."/>
            <person name="Liu K.W."/>
            <person name="Yoshida K."/>
            <person name="Zhang L.S."/>
            <person name="Chang S.B."/>
            <person name="Chen F."/>
            <person name="Shi Y."/>
            <person name="Su Y.Y."/>
            <person name="Zhang Y.Q."/>
            <person name="Chen L.J."/>
            <person name="Yin Y."/>
            <person name="Lin M."/>
            <person name="Huang H."/>
            <person name="Deng H."/>
            <person name="Wang Z.W."/>
            <person name="Zhu S.L."/>
            <person name="Zhao X."/>
            <person name="Deng C."/>
            <person name="Niu S.C."/>
            <person name="Huang J."/>
            <person name="Wang M."/>
            <person name="Liu G.H."/>
            <person name="Yang H.J."/>
            <person name="Xiao X.J."/>
            <person name="Hsiao Y.Y."/>
            <person name="Wu W.L."/>
            <person name="Chen Y.Y."/>
            <person name="Mitsuda N."/>
            <person name="Ohme-Takagi M."/>
            <person name="Luo Y.B."/>
            <person name="Van de Peer Y."/>
            <person name="Liu Z.J."/>
        </authorList>
    </citation>
    <scope>NUCLEOTIDE SEQUENCE [LARGE SCALE GENOMIC DNA]</scope>
    <source>
        <tissue evidence="1">The whole plant</tissue>
    </source>
</reference>
<reference evidence="1 2" key="2">
    <citation type="journal article" date="2017" name="Nature">
        <title>The Apostasia genome and the evolution of orchids.</title>
        <authorList>
            <person name="Zhang G.Q."/>
            <person name="Liu K.W."/>
            <person name="Li Z."/>
            <person name="Lohaus R."/>
            <person name="Hsiao Y.Y."/>
            <person name="Niu S.C."/>
            <person name="Wang J.Y."/>
            <person name="Lin Y.C."/>
            <person name="Xu Q."/>
            <person name="Chen L.J."/>
            <person name="Yoshida K."/>
            <person name="Fujiwara S."/>
            <person name="Wang Z.W."/>
            <person name="Zhang Y.Q."/>
            <person name="Mitsuda N."/>
            <person name="Wang M."/>
            <person name="Liu G.H."/>
            <person name="Pecoraro L."/>
            <person name="Huang H.X."/>
            <person name="Xiao X.J."/>
            <person name="Lin M."/>
            <person name="Wu X.Y."/>
            <person name="Wu W.L."/>
            <person name="Chen Y.Y."/>
            <person name="Chang S.B."/>
            <person name="Sakamoto S."/>
            <person name="Ohme-Takagi M."/>
            <person name="Yagi M."/>
            <person name="Zeng S.J."/>
            <person name="Shen C.Y."/>
            <person name="Yeh C.M."/>
            <person name="Luo Y.B."/>
            <person name="Tsai W.C."/>
            <person name="Van de Peer Y."/>
            <person name="Liu Z.J."/>
        </authorList>
    </citation>
    <scope>NUCLEOTIDE SEQUENCE [LARGE SCALE GENOMIC DNA]</scope>
    <source>
        <tissue evidence="1">The whole plant</tissue>
    </source>
</reference>